<organism evidence="2 3">
    <name type="scientific">Zingiber officinale</name>
    <name type="common">Ginger</name>
    <name type="synonym">Amomum zingiber</name>
    <dbReference type="NCBI Taxonomy" id="94328"/>
    <lineage>
        <taxon>Eukaryota</taxon>
        <taxon>Viridiplantae</taxon>
        <taxon>Streptophyta</taxon>
        <taxon>Embryophyta</taxon>
        <taxon>Tracheophyta</taxon>
        <taxon>Spermatophyta</taxon>
        <taxon>Magnoliopsida</taxon>
        <taxon>Liliopsida</taxon>
        <taxon>Zingiberales</taxon>
        <taxon>Zingiberaceae</taxon>
        <taxon>Zingiber</taxon>
    </lineage>
</organism>
<protein>
    <submittedName>
        <fullName evidence="2">Uncharacterized protein</fullName>
    </submittedName>
</protein>
<feature type="region of interest" description="Disordered" evidence="1">
    <location>
        <begin position="61"/>
        <end position="81"/>
    </location>
</feature>
<dbReference type="EMBL" id="JACMSC010000128">
    <property type="protein sequence ID" value="KAG6466722.1"/>
    <property type="molecule type" value="Genomic_DNA"/>
</dbReference>
<evidence type="ECO:0000313" key="3">
    <source>
        <dbReference type="Proteomes" id="UP000734854"/>
    </source>
</evidence>
<proteinExistence type="predicted"/>
<comment type="caution">
    <text evidence="2">The sequence shown here is derived from an EMBL/GenBank/DDBJ whole genome shotgun (WGS) entry which is preliminary data.</text>
</comment>
<accession>A0A8J5E8H6</accession>
<sequence>MKPLPNLREPLPQKNSHLLLPENSLKILLHKKDAHGVHCKKSDHYKETCWDLHGKPANWKPTRKYDHQGNTTTIDAPKPSPFTKEQMDAFMQIFKSQVTANTIH</sequence>
<gene>
    <name evidence="2" type="ORF">ZIOFF_075451</name>
</gene>
<evidence type="ECO:0000256" key="1">
    <source>
        <dbReference type="SAM" id="MobiDB-lite"/>
    </source>
</evidence>
<evidence type="ECO:0000313" key="2">
    <source>
        <dbReference type="EMBL" id="KAG6466722.1"/>
    </source>
</evidence>
<dbReference type="AlphaFoldDB" id="A0A8J5E8H6"/>
<reference evidence="2 3" key="1">
    <citation type="submission" date="2020-08" db="EMBL/GenBank/DDBJ databases">
        <title>Plant Genome Project.</title>
        <authorList>
            <person name="Zhang R.-G."/>
        </authorList>
    </citation>
    <scope>NUCLEOTIDE SEQUENCE [LARGE SCALE GENOMIC DNA]</scope>
    <source>
        <tissue evidence="2">Rhizome</tissue>
    </source>
</reference>
<name>A0A8J5E8H6_ZINOF</name>
<dbReference type="Proteomes" id="UP000734854">
    <property type="component" value="Unassembled WGS sequence"/>
</dbReference>
<keyword evidence="3" id="KW-1185">Reference proteome</keyword>